<dbReference type="Proteomes" id="UP001155280">
    <property type="component" value="Unassembled WGS sequence"/>
</dbReference>
<keyword evidence="8" id="KW-1185">Reference proteome</keyword>
<keyword evidence="3 6" id="KW-0812">Transmembrane</keyword>
<dbReference type="AlphaFoldDB" id="A0A9X2KX98"/>
<protein>
    <submittedName>
        <fullName evidence="7">DUF423 domain-containing protein</fullName>
    </submittedName>
</protein>
<name>A0A9X2KX98_9FLAO</name>
<dbReference type="EMBL" id="JANCNS010000001">
    <property type="protein sequence ID" value="MCP9198751.1"/>
    <property type="molecule type" value="Genomic_DNA"/>
</dbReference>
<keyword evidence="5 6" id="KW-0472">Membrane</keyword>
<reference evidence="7" key="1">
    <citation type="submission" date="2022-07" db="EMBL/GenBank/DDBJ databases">
        <title>Gramela sediminis sp. nov., isolated from deep-sea sediment of the Indian Ocean.</title>
        <authorList>
            <person name="Shi H."/>
        </authorList>
    </citation>
    <scope>NUCLEOTIDE SEQUENCE</scope>
    <source>
        <strain evidence="7">GC03-9</strain>
    </source>
</reference>
<feature type="transmembrane region" description="Helical" evidence="6">
    <location>
        <begin position="69"/>
        <end position="89"/>
    </location>
</feature>
<sequence length="129" mass="14057">MNRRFIVAGAFFGLTAVLLGAFGAHGLKESLSESSLASFETGIRFQMYHSFLLLILGVLKLNSSKTHNWLFYLICLGVVLFSGSIYLLSTADITGIELGKFALVTPVGGSLLIIAWSILLLSFIKLKKK</sequence>
<dbReference type="Pfam" id="PF04241">
    <property type="entry name" value="DUF423"/>
    <property type="match status" value="1"/>
</dbReference>
<comment type="caution">
    <text evidence="7">The sequence shown here is derived from an EMBL/GenBank/DDBJ whole genome shotgun (WGS) entry which is preliminary data.</text>
</comment>
<dbReference type="RefSeq" id="WP_241550754.1">
    <property type="nucleotide sequence ID" value="NZ_JANCNS010000001.1"/>
</dbReference>
<evidence type="ECO:0000256" key="3">
    <source>
        <dbReference type="ARBA" id="ARBA00022692"/>
    </source>
</evidence>
<evidence type="ECO:0000256" key="1">
    <source>
        <dbReference type="ARBA" id="ARBA00004141"/>
    </source>
</evidence>
<evidence type="ECO:0000256" key="2">
    <source>
        <dbReference type="ARBA" id="ARBA00009694"/>
    </source>
</evidence>
<comment type="similarity">
    <text evidence="2">Belongs to the UPF0382 family.</text>
</comment>
<dbReference type="PANTHER" id="PTHR43461">
    <property type="entry name" value="TRANSMEMBRANE PROTEIN 256"/>
    <property type="match status" value="1"/>
</dbReference>
<feature type="transmembrane region" description="Helical" evidence="6">
    <location>
        <begin position="47"/>
        <end position="62"/>
    </location>
</feature>
<evidence type="ECO:0000256" key="6">
    <source>
        <dbReference type="SAM" id="Phobius"/>
    </source>
</evidence>
<gene>
    <name evidence="7" type="ORF">MKO06_02450</name>
</gene>
<feature type="transmembrane region" description="Helical" evidence="6">
    <location>
        <begin position="101"/>
        <end position="124"/>
    </location>
</feature>
<evidence type="ECO:0000313" key="7">
    <source>
        <dbReference type="EMBL" id="MCP9198751.1"/>
    </source>
</evidence>
<dbReference type="PANTHER" id="PTHR43461:SF1">
    <property type="entry name" value="TRANSMEMBRANE PROTEIN 256"/>
    <property type="match status" value="1"/>
</dbReference>
<dbReference type="InterPro" id="IPR006696">
    <property type="entry name" value="DUF423"/>
</dbReference>
<accession>A0A9X2KX98</accession>
<comment type="subcellular location">
    <subcellularLocation>
        <location evidence="1">Membrane</location>
        <topology evidence="1">Multi-pass membrane protein</topology>
    </subcellularLocation>
</comment>
<organism evidence="7 8">
    <name type="scientific">Christiangramia oceanisediminis</name>
    <dbReference type="NCBI Taxonomy" id="2920386"/>
    <lineage>
        <taxon>Bacteria</taxon>
        <taxon>Pseudomonadati</taxon>
        <taxon>Bacteroidota</taxon>
        <taxon>Flavobacteriia</taxon>
        <taxon>Flavobacteriales</taxon>
        <taxon>Flavobacteriaceae</taxon>
        <taxon>Christiangramia</taxon>
    </lineage>
</organism>
<proteinExistence type="inferred from homology"/>
<keyword evidence="4 6" id="KW-1133">Transmembrane helix</keyword>
<evidence type="ECO:0000256" key="5">
    <source>
        <dbReference type="ARBA" id="ARBA00023136"/>
    </source>
</evidence>
<evidence type="ECO:0000313" key="8">
    <source>
        <dbReference type="Proteomes" id="UP001155280"/>
    </source>
</evidence>
<dbReference type="GO" id="GO:0005886">
    <property type="term" value="C:plasma membrane"/>
    <property type="evidence" value="ECO:0007669"/>
    <property type="project" value="TreeGrafter"/>
</dbReference>
<evidence type="ECO:0000256" key="4">
    <source>
        <dbReference type="ARBA" id="ARBA00022989"/>
    </source>
</evidence>